<evidence type="ECO:0000256" key="1">
    <source>
        <dbReference type="SAM" id="MobiDB-lite"/>
    </source>
</evidence>
<evidence type="ECO:0000313" key="3">
    <source>
        <dbReference type="Proteomes" id="UP000694621"/>
    </source>
</evidence>
<dbReference type="AlphaFoldDB" id="A0A8B9H867"/>
<evidence type="ECO:0000313" key="2">
    <source>
        <dbReference type="Ensembl" id="ENSAMXP00005009318.1"/>
    </source>
</evidence>
<dbReference type="Proteomes" id="UP000694621">
    <property type="component" value="Unplaced"/>
</dbReference>
<sequence length="100" mass="11503">MHPLPKVQKDEEKEDEKFIDVVINKNMKLGQKVLIPVKQFPKVSTDDSSLTHLLTSTSPKHLADDKCWGHGQEEWTNGRNKAPPARTTKGVYRDQPYSRY</sequence>
<protein>
    <submittedName>
        <fullName evidence="2">KH RNA binding domain containing, signal transduction associated 3</fullName>
    </submittedName>
</protein>
<accession>A0A8B9H867</accession>
<proteinExistence type="predicted"/>
<organism evidence="2 3">
    <name type="scientific">Astyanax mexicanus</name>
    <name type="common">Blind cave fish</name>
    <name type="synonym">Astyanax fasciatus mexicanus</name>
    <dbReference type="NCBI Taxonomy" id="7994"/>
    <lineage>
        <taxon>Eukaryota</taxon>
        <taxon>Metazoa</taxon>
        <taxon>Chordata</taxon>
        <taxon>Craniata</taxon>
        <taxon>Vertebrata</taxon>
        <taxon>Euteleostomi</taxon>
        <taxon>Actinopterygii</taxon>
        <taxon>Neopterygii</taxon>
        <taxon>Teleostei</taxon>
        <taxon>Ostariophysi</taxon>
        <taxon>Characiformes</taxon>
        <taxon>Characoidei</taxon>
        <taxon>Acestrorhamphidae</taxon>
        <taxon>Acestrorhamphinae</taxon>
        <taxon>Astyanax</taxon>
    </lineage>
</organism>
<reference evidence="2" key="1">
    <citation type="submission" date="2025-08" db="UniProtKB">
        <authorList>
            <consortium name="Ensembl"/>
        </authorList>
    </citation>
    <scope>IDENTIFICATION</scope>
</reference>
<name>A0A8B9H867_ASTMX</name>
<dbReference type="Ensembl" id="ENSAMXT00005010390.1">
    <property type="protein sequence ID" value="ENSAMXP00005009318.1"/>
    <property type="gene ID" value="ENSAMXG00005005308.1"/>
</dbReference>
<feature type="region of interest" description="Disordered" evidence="1">
    <location>
        <begin position="73"/>
        <end position="100"/>
    </location>
</feature>